<comment type="subcellular location">
    <subcellularLocation>
        <location evidence="1">Nucleus</location>
    </subcellularLocation>
</comment>
<dbReference type="OrthoDB" id="6077919at2759"/>
<evidence type="ECO:0000256" key="1">
    <source>
        <dbReference type="ARBA" id="ARBA00004123"/>
    </source>
</evidence>
<keyword evidence="5" id="KW-0862">Zinc</keyword>
<evidence type="ECO:0000313" key="11">
    <source>
        <dbReference type="Proteomes" id="UP000494106"/>
    </source>
</evidence>
<dbReference type="PANTHER" id="PTHR24392:SF31">
    <property type="entry name" value="C2H2-TYPE DOMAIN-CONTAINING PROTEIN"/>
    <property type="match status" value="1"/>
</dbReference>
<keyword evidence="2" id="KW-0479">Metal-binding</keyword>
<keyword evidence="7" id="KW-0539">Nucleus</keyword>
<accession>A0A8S0ZX20</accession>
<comment type="caution">
    <text evidence="10">The sequence shown here is derived from an EMBL/GenBank/DDBJ whole genome shotgun (WGS) entry which is preliminary data.</text>
</comment>
<dbReference type="GO" id="GO:0008270">
    <property type="term" value="F:zinc ion binding"/>
    <property type="evidence" value="ECO:0007669"/>
    <property type="project" value="UniProtKB-KW"/>
</dbReference>
<keyword evidence="6" id="KW-0238">DNA-binding</keyword>
<evidence type="ECO:0000313" key="10">
    <source>
        <dbReference type="EMBL" id="CAB3238179.1"/>
    </source>
</evidence>
<name>A0A8S0ZX20_ARCPL</name>
<reference evidence="10 11" key="1">
    <citation type="submission" date="2020-04" db="EMBL/GenBank/DDBJ databases">
        <authorList>
            <person name="Wallbank WR R."/>
            <person name="Pardo Diaz C."/>
            <person name="Kozak K."/>
            <person name="Martin S."/>
            <person name="Jiggins C."/>
            <person name="Moest M."/>
            <person name="Warren A I."/>
            <person name="Byers J.R.P. K."/>
            <person name="Montejo-Kovacevich G."/>
            <person name="Yen C E."/>
        </authorList>
    </citation>
    <scope>NUCLEOTIDE SEQUENCE [LARGE SCALE GENOMIC DNA]</scope>
</reference>
<dbReference type="InterPro" id="IPR036236">
    <property type="entry name" value="Znf_C2H2_sf"/>
</dbReference>
<protein>
    <recommendedName>
        <fullName evidence="9">C2H2-type domain-containing protein</fullName>
    </recommendedName>
</protein>
<evidence type="ECO:0000256" key="3">
    <source>
        <dbReference type="ARBA" id="ARBA00022737"/>
    </source>
</evidence>
<sequence length="325" mass="36902">MAEENLQSDPVFIDVASGSGQYPINIGATDTPAEPSENLLKVEKVATRCKVERSTSPLAQFVEIQSRRIRCSECSTYTAENEEKMLRHVRKVHRGENPFQCYMCDYSTYNKSLFEEHVRIHQGIKPFKCSHCPYRSASKKNTKKHELIHRPDNPHKCQQCGFIARHLKSLKCHINTEHGQDTSGNIGQKKKLTLCPHCKRKFEDFELHEKNRKQCPECPRHAPQSSPVINLQWCAARSTTERSPALLVVFLSPLGVSALVGTGTTRPLRRSPPDDELPWSEDPHVVLVLPTTYLFLSPPWIYVCLVHIEIDGGNTWDCDTRSSAT</sequence>
<evidence type="ECO:0000256" key="7">
    <source>
        <dbReference type="ARBA" id="ARBA00023242"/>
    </source>
</evidence>
<dbReference type="SUPFAM" id="SSF57667">
    <property type="entry name" value="beta-beta-alpha zinc fingers"/>
    <property type="match status" value="2"/>
</dbReference>
<evidence type="ECO:0000256" key="8">
    <source>
        <dbReference type="PROSITE-ProRule" id="PRU00042"/>
    </source>
</evidence>
<feature type="domain" description="C2H2-type" evidence="9">
    <location>
        <begin position="99"/>
        <end position="126"/>
    </location>
</feature>
<dbReference type="GO" id="GO:0005634">
    <property type="term" value="C:nucleus"/>
    <property type="evidence" value="ECO:0007669"/>
    <property type="project" value="UniProtKB-SubCell"/>
</dbReference>
<evidence type="ECO:0000259" key="9">
    <source>
        <dbReference type="PROSITE" id="PS50157"/>
    </source>
</evidence>
<dbReference type="GO" id="GO:0003677">
    <property type="term" value="F:DNA binding"/>
    <property type="evidence" value="ECO:0007669"/>
    <property type="project" value="UniProtKB-KW"/>
</dbReference>
<dbReference type="SMART" id="SM00355">
    <property type="entry name" value="ZnF_C2H2"/>
    <property type="match status" value="4"/>
</dbReference>
<organism evidence="10 11">
    <name type="scientific">Arctia plantaginis</name>
    <name type="common">Wood tiger moth</name>
    <name type="synonym">Phalaena plantaginis</name>
    <dbReference type="NCBI Taxonomy" id="874455"/>
    <lineage>
        <taxon>Eukaryota</taxon>
        <taxon>Metazoa</taxon>
        <taxon>Ecdysozoa</taxon>
        <taxon>Arthropoda</taxon>
        <taxon>Hexapoda</taxon>
        <taxon>Insecta</taxon>
        <taxon>Pterygota</taxon>
        <taxon>Neoptera</taxon>
        <taxon>Endopterygota</taxon>
        <taxon>Lepidoptera</taxon>
        <taxon>Glossata</taxon>
        <taxon>Ditrysia</taxon>
        <taxon>Noctuoidea</taxon>
        <taxon>Erebidae</taxon>
        <taxon>Arctiinae</taxon>
        <taxon>Arctia</taxon>
    </lineage>
</organism>
<evidence type="ECO:0000256" key="4">
    <source>
        <dbReference type="ARBA" id="ARBA00022771"/>
    </source>
</evidence>
<dbReference type="InterPro" id="IPR013087">
    <property type="entry name" value="Znf_C2H2_type"/>
</dbReference>
<dbReference type="Proteomes" id="UP000494106">
    <property type="component" value="Unassembled WGS sequence"/>
</dbReference>
<evidence type="ECO:0000256" key="6">
    <source>
        <dbReference type="ARBA" id="ARBA00023125"/>
    </source>
</evidence>
<evidence type="ECO:0000256" key="5">
    <source>
        <dbReference type="ARBA" id="ARBA00022833"/>
    </source>
</evidence>
<proteinExistence type="predicted"/>
<dbReference type="PANTHER" id="PTHR24392">
    <property type="entry name" value="ZINC FINGER PROTEIN"/>
    <property type="match status" value="1"/>
</dbReference>
<evidence type="ECO:0000256" key="2">
    <source>
        <dbReference type="ARBA" id="ARBA00022723"/>
    </source>
</evidence>
<dbReference type="PROSITE" id="PS50157">
    <property type="entry name" value="ZINC_FINGER_C2H2_2"/>
    <property type="match status" value="2"/>
</dbReference>
<keyword evidence="11" id="KW-1185">Reference proteome</keyword>
<keyword evidence="4 8" id="KW-0863">Zinc-finger</keyword>
<dbReference type="AlphaFoldDB" id="A0A8S0ZX20"/>
<feature type="domain" description="C2H2-type" evidence="9">
    <location>
        <begin position="127"/>
        <end position="154"/>
    </location>
</feature>
<keyword evidence="3" id="KW-0677">Repeat</keyword>
<dbReference type="Gene3D" id="3.30.160.60">
    <property type="entry name" value="Classic Zinc Finger"/>
    <property type="match status" value="2"/>
</dbReference>
<dbReference type="EMBL" id="CADEBC010000497">
    <property type="protein sequence ID" value="CAB3238179.1"/>
    <property type="molecule type" value="Genomic_DNA"/>
</dbReference>
<gene>
    <name evidence="10" type="ORF">APLA_LOCUS7331</name>
</gene>